<name>A0A7K1U9Y2_9BACT</name>
<comment type="caution">
    <text evidence="1">The sequence shown here is derived from an EMBL/GenBank/DDBJ whole genome shotgun (WGS) entry which is preliminary data.</text>
</comment>
<evidence type="ECO:0000313" key="1">
    <source>
        <dbReference type="EMBL" id="MVT11153.1"/>
    </source>
</evidence>
<gene>
    <name evidence="1" type="ORF">GO493_22990</name>
</gene>
<keyword evidence="2" id="KW-1185">Reference proteome</keyword>
<dbReference type="EMBL" id="WRXN01000012">
    <property type="protein sequence ID" value="MVT11153.1"/>
    <property type="molecule type" value="Genomic_DNA"/>
</dbReference>
<protein>
    <submittedName>
        <fullName evidence="1">Uncharacterized protein</fullName>
    </submittedName>
</protein>
<organism evidence="1 2">
    <name type="scientific">Chitinophaga tropicalis</name>
    <dbReference type="NCBI Taxonomy" id="2683588"/>
    <lineage>
        <taxon>Bacteria</taxon>
        <taxon>Pseudomonadati</taxon>
        <taxon>Bacteroidota</taxon>
        <taxon>Chitinophagia</taxon>
        <taxon>Chitinophagales</taxon>
        <taxon>Chitinophagaceae</taxon>
        <taxon>Chitinophaga</taxon>
    </lineage>
</organism>
<proteinExistence type="predicted"/>
<sequence>MNNREHIIRRITFDIDHNREQDAKALQDRYSRLFNNSLAGMTEKVIEQVMDPAESIWLKRVEIDLGEVSYHSFEEEIIRLWPEALEKMLTGILAKDNVRQASTTISLHFRDETERRYALLEHYLYTGSLPWWAAPSEGVMLEDMLLMLIHASTQRFTHFMMGLSQQEYVLKRIIYHFSRNAVQQIITALEEEQSTFIFRYITSVIAIHSRQQVVKAGQSEFEKAVWLFVLTYLVTDNSGQFNRKQFIRRNLERLARHFNIDYVHLLYIFRRAIDHYRQAIPPESFATFIQVLYEENDKAQIYTDQPHATVVMGNDNAEQVMAPRLLKVPGANGLTLPLPLLWIHYDNILAQADKEEVWQQAVDLFTIYITGQQLPYWFSQLLPSRQEVLLKQAVILLFRKRPFVLAGIWEHPYHSLQARLTIHQLFERPVTPVEENIRRQLQIYAEQDTLQFLQQALPHTFIQHRESFRELWLQYRQRTQAERLLFYRNILAPSVVMQQVALHTRDEDFWKMMEDVPAIWGNHTIAALREWQQLMETMVTDNLERERIRLLFRQFNLQWLSGRIQINDSAAYIKAWLHFIGGIGETTTQKLLQAIPVYNYQDIPSFTHIQPVLPLLVKEAASYLHETKKPVEEKEQTEIIKQRKKPVPVATSEQEGVPVTNAGLILLHPFFHTYFSRLQLLEKGQFINEGARQKAIRLLQLLVDGQTGHPEQELLLNRVLCNCAPEVPLDPDIVITDAERDLAAQLVRAAIAQWEKMNKSSLEGFRASFLKRDGIIWQTDEAWFLKVTTRSYDIIMQTLPWSVQMFKPAWNNKILYTEWTLT</sequence>
<reference evidence="1 2" key="1">
    <citation type="submission" date="2019-12" db="EMBL/GenBank/DDBJ databases">
        <title>Chitinophaga sp. strain ysch24 (GDMCC 1.1355), whole genome shotgun sequence.</title>
        <authorList>
            <person name="Zhang X."/>
        </authorList>
    </citation>
    <scope>NUCLEOTIDE SEQUENCE [LARGE SCALE GENOMIC DNA]</scope>
    <source>
        <strain evidence="2">ysch24</strain>
    </source>
</reference>
<dbReference type="AlphaFoldDB" id="A0A7K1U9Y2"/>
<accession>A0A7K1U9Y2</accession>
<evidence type="ECO:0000313" key="2">
    <source>
        <dbReference type="Proteomes" id="UP000461730"/>
    </source>
</evidence>
<dbReference type="Pfam" id="PF19268">
    <property type="entry name" value="CIS_TMP"/>
    <property type="match status" value="2"/>
</dbReference>
<dbReference type="RefSeq" id="WP_157308583.1">
    <property type="nucleotide sequence ID" value="NZ_WRXN01000012.1"/>
</dbReference>
<dbReference type="InterPro" id="IPR045538">
    <property type="entry name" value="CIS_TMP"/>
</dbReference>
<dbReference type="Proteomes" id="UP000461730">
    <property type="component" value="Unassembled WGS sequence"/>
</dbReference>